<dbReference type="Proteomes" id="UP000027866">
    <property type="component" value="Unassembled WGS sequence"/>
</dbReference>
<reference evidence="2 3" key="1">
    <citation type="submission" date="2014-04" db="EMBL/GenBank/DDBJ databases">
        <title>A comprehensive comparison of genomes of Erythrobacter spp. Strains.</title>
        <authorList>
            <person name="Zheng Q."/>
        </authorList>
    </citation>
    <scope>NUCLEOTIDE SEQUENCE [LARGE SCALE GENOMIC DNA]</scope>
    <source>
        <strain evidence="2 3">DSM 8509</strain>
    </source>
</reference>
<dbReference type="OrthoDB" id="7427177at2"/>
<feature type="compositionally biased region" description="Basic and acidic residues" evidence="1">
    <location>
        <begin position="1"/>
        <end position="14"/>
    </location>
</feature>
<gene>
    <name evidence="2" type="ORF">EH32_01400</name>
</gene>
<protein>
    <submittedName>
        <fullName evidence="2">Uncharacterized protein</fullName>
    </submittedName>
</protein>
<feature type="compositionally biased region" description="Basic and acidic residues" evidence="1">
    <location>
        <begin position="93"/>
        <end position="107"/>
    </location>
</feature>
<dbReference type="RefSeq" id="WP_034905629.1">
    <property type="nucleotide sequence ID" value="NZ_CP017057.1"/>
</dbReference>
<evidence type="ECO:0000313" key="2">
    <source>
        <dbReference type="EMBL" id="KEO91008.1"/>
    </source>
</evidence>
<feature type="compositionally biased region" description="Basic and acidic residues" evidence="1">
    <location>
        <begin position="21"/>
        <end position="32"/>
    </location>
</feature>
<proteinExistence type="predicted"/>
<organism evidence="2 3">
    <name type="scientific">Erythrobacter litoralis</name>
    <dbReference type="NCBI Taxonomy" id="39960"/>
    <lineage>
        <taxon>Bacteria</taxon>
        <taxon>Pseudomonadati</taxon>
        <taxon>Pseudomonadota</taxon>
        <taxon>Alphaproteobacteria</taxon>
        <taxon>Sphingomonadales</taxon>
        <taxon>Erythrobacteraceae</taxon>
        <taxon>Erythrobacter/Porphyrobacter group</taxon>
        <taxon>Erythrobacter</taxon>
    </lineage>
</organism>
<feature type="compositionally biased region" description="Basic and acidic residues" evidence="1">
    <location>
        <begin position="67"/>
        <end position="86"/>
    </location>
</feature>
<evidence type="ECO:0000313" key="3">
    <source>
        <dbReference type="Proteomes" id="UP000027866"/>
    </source>
</evidence>
<name>A0A074MGN1_9SPHN</name>
<dbReference type="EMBL" id="JMIX01000011">
    <property type="protein sequence ID" value="KEO91008.1"/>
    <property type="molecule type" value="Genomic_DNA"/>
</dbReference>
<comment type="caution">
    <text evidence="2">The sequence shown here is derived from an EMBL/GenBank/DDBJ whole genome shotgun (WGS) entry which is preliminary data.</text>
</comment>
<keyword evidence="3" id="KW-1185">Reference proteome</keyword>
<sequence length="107" mass="11813">MTERKNPVSQEERQSGLAPETHNDEQDDHRQQAQEVASEAQSEESGEPGATESRKAPSPGIDNVAGNERDMIDEMRDMEDSGRIDHSAYAGEPNHDDNTGKYDGKES</sequence>
<dbReference type="PATRIC" id="fig|39960.10.peg.283"/>
<dbReference type="KEGG" id="elq:Ga0102493_111215"/>
<accession>A0A074MGN1</accession>
<evidence type="ECO:0000256" key="1">
    <source>
        <dbReference type="SAM" id="MobiDB-lite"/>
    </source>
</evidence>
<feature type="region of interest" description="Disordered" evidence="1">
    <location>
        <begin position="1"/>
        <end position="107"/>
    </location>
</feature>
<dbReference type="AlphaFoldDB" id="A0A074MGN1"/>